<dbReference type="EMBL" id="RBKU01000001">
    <property type="protein sequence ID" value="RKR84164.1"/>
    <property type="molecule type" value="Genomic_DNA"/>
</dbReference>
<evidence type="ECO:0000313" key="3">
    <source>
        <dbReference type="Proteomes" id="UP000268007"/>
    </source>
</evidence>
<sequence length="288" mass="30890">MSGKPLCMPPSLLINLWSRPCHASSTLIKMKKILSILSLSAILFAACTKNNDVQPVETAGKATITFDAVVGTSDFALNKDFTANGKTWNFTQLRYWVSNVVLVKASGEEYAVPNSYYLLEENNAAETNSAYTYPANKREDVKLTDIPAGDYKSIKFSVGVDTKYNSNLSLQAGELSQLNGMTNVSWMWATTYIFSSLKGKVTDGATSKTMVVETGLDANYKTVTLALPSTLHIGSTKSSTILLNADVTKVTDGVDVIATPTVGASQATAMAAVATNYGTKVFTVKSVN</sequence>
<evidence type="ECO:0000313" key="2">
    <source>
        <dbReference type="EMBL" id="RKR84164.1"/>
    </source>
</evidence>
<proteinExistence type="predicted"/>
<feature type="domain" description="Copper-binding protein MbnP-like" evidence="1">
    <location>
        <begin position="60"/>
        <end position="257"/>
    </location>
</feature>
<comment type="caution">
    <text evidence="2">The sequence shown here is derived from an EMBL/GenBank/DDBJ whole genome shotgun (WGS) entry which is preliminary data.</text>
</comment>
<accession>A0A495J715</accession>
<dbReference type="InterPro" id="IPR046863">
    <property type="entry name" value="MbnP-like_dom"/>
</dbReference>
<name>A0A495J715_9SPHI</name>
<dbReference type="AlphaFoldDB" id="A0A495J715"/>
<dbReference type="Pfam" id="PF20243">
    <property type="entry name" value="MbnP"/>
    <property type="match status" value="1"/>
</dbReference>
<evidence type="ECO:0000259" key="1">
    <source>
        <dbReference type="Pfam" id="PF20243"/>
    </source>
</evidence>
<dbReference type="Proteomes" id="UP000268007">
    <property type="component" value="Unassembled WGS sequence"/>
</dbReference>
<dbReference type="OrthoDB" id="1422031at2"/>
<organism evidence="2 3">
    <name type="scientific">Mucilaginibacter gracilis</name>
    <dbReference type="NCBI Taxonomy" id="423350"/>
    <lineage>
        <taxon>Bacteria</taxon>
        <taxon>Pseudomonadati</taxon>
        <taxon>Bacteroidota</taxon>
        <taxon>Sphingobacteriia</taxon>
        <taxon>Sphingobacteriales</taxon>
        <taxon>Sphingobacteriaceae</taxon>
        <taxon>Mucilaginibacter</taxon>
    </lineage>
</organism>
<protein>
    <recommendedName>
        <fullName evidence="1">Copper-binding protein MbnP-like domain-containing protein</fullName>
    </recommendedName>
</protein>
<keyword evidence="3" id="KW-1185">Reference proteome</keyword>
<reference evidence="2 3" key="1">
    <citation type="submission" date="2018-10" db="EMBL/GenBank/DDBJ databases">
        <title>Genomic Encyclopedia of Archaeal and Bacterial Type Strains, Phase II (KMG-II): from individual species to whole genera.</title>
        <authorList>
            <person name="Goeker M."/>
        </authorList>
    </citation>
    <scope>NUCLEOTIDE SEQUENCE [LARGE SCALE GENOMIC DNA]</scope>
    <source>
        <strain evidence="2 3">DSM 18602</strain>
    </source>
</reference>
<gene>
    <name evidence="2" type="ORF">BDD43_4391</name>
</gene>